<gene>
    <name evidence="1" type="ORF">NC797_12025</name>
</gene>
<dbReference type="Proteomes" id="UP001145050">
    <property type="component" value="Unassembled WGS sequence"/>
</dbReference>
<dbReference type="Pfam" id="PF08970">
    <property type="entry name" value="Sda"/>
    <property type="match status" value="1"/>
</dbReference>
<accession>A0A9X4AMF1</accession>
<comment type="caution">
    <text evidence="1">The sequence shown here is derived from an EMBL/GenBank/DDBJ whole genome shotgun (WGS) entry which is preliminary data.</text>
</comment>
<dbReference type="InterPro" id="IPR036916">
    <property type="entry name" value="Sda_sf"/>
</dbReference>
<dbReference type="Gene3D" id="1.10.287.1100">
    <property type="entry name" value="Sporulation inhibitor A"/>
    <property type="match status" value="1"/>
</dbReference>
<dbReference type="SUPFAM" id="SSF100985">
    <property type="entry name" value="Sporulation inhibitor Sda"/>
    <property type="match status" value="1"/>
</dbReference>
<evidence type="ECO:0000313" key="1">
    <source>
        <dbReference type="EMBL" id="MDC3425231.1"/>
    </source>
</evidence>
<keyword evidence="2" id="KW-1185">Reference proteome</keyword>
<dbReference type="RefSeq" id="WP_272437038.1">
    <property type="nucleotide sequence ID" value="NZ_JAMQKB010000012.1"/>
</dbReference>
<dbReference type="EMBL" id="JAMQKB010000012">
    <property type="protein sequence ID" value="MDC3425231.1"/>
    <property type="molecule type" value="Genomic_DNA"/>
</dbReference>
<reference evidence="1" key="1">
    <citation type="submission" date="2022-06" db="EMBL/GenBank/DDBJ databases">
        <title>Aquibacillus sp. a new bacterium isolated from soil saline samples.</title>
        <authorList>
            <person name="Galisteo C."/>
            <person name="De La Haba R."/>
            <person name="Sanchez-Porro C."/>
            <person name="Ventosa A."/>
        </authorList>
    </citation>
    <scope>NUCLEOTIDE SEQUENCE</scope>
    <source>
        <strain evidence="1">3ASR75-11</strain>
    </source>
</reference>
<proteinExistence type="predicted"/>
<protein>
    <submittedName>
        <fullName evidence="1">Sporulation histidine kinase inhibitor Sda</fullName>
    </submittedName>
</protein>
<dbReference type="InterPro" id="IPR015064">
    <property type="entry name" value="Sda"/>
</dbReference>
<evidence type="ECO:0000313" key="2">
    <source>
        <dbReference type="Proteomes" id="UP001145050"/>
    </source>
</evidence>
<name>A0A9X4AMF1_9BACI</name>
<sequence length="63" mass="7235">MDYLSDDLLVEVFIKAIALRTDCGLISTLEKEIKEREIDIEDFLKGEYKPIKTPSITNFSRGL</sequence>
<organism evidence="1 2">
    <name type="scientific">Terrihalobacillus insolitus</name>
    <dbReference type="NCBI Taxonomy" id="2950438"/>
    <lineage>
        <taxon>Bacteria</taxon>
        <taxon>Bacillati</taxon>
        <taxon>Bacillota</taxon>
        <taxon>Bacilli</taxon>
        <taxon>Bacillales</taxon>
        <taxon>Bacillaceae</taxon>
        <taxon>Terrihalobacillus</taxon>
    </lineage>
</organism>
<dbReference type="AlphaFoldDB" id="A0A9X4AMF1"/>